<gene>
    <name evidence="9" type="primary">LOC105895647</name>
</gene>
<keyword evidence="7" id="KW-0812">Transmembrane</keyword>
<keyword evidence="7" id="KW-1133">Transmembrane helix</keyword>
<name>A0A6P8FAB1_CLUHA</name>
<dbReference type="GeneID" id="105895647"/>
<keyword evidence="4" id="KW-0808">Transferase</keyword>
<dbReference type="GO" id="GO:0004144">
    <property type="term" value="F:diacylglycerol O-acyltransferase activity"/>
    <property type="evidence" value="ECO:0007669"/>
    <property type="project" value="UniProtKB-EC"/>
</dbReference>
<keyword evidence="6" id="KW-0012">Acyltransferase</keyword>
<proteinExistence type="predicted"/>
<evidence type="ECO:0000256" key="3">
    <source>
        <dbReference type="ARBA" id="ARBA00013244"/>
    </source>
</evidence>
<evidence type="ECO:0000256" key="1">
    <source>
        <dbReference type="ARBA" id="ARBA00004477"/>
    </source>
</evidence>
<feature type="transmembrane region" description="Helical" evidence="7">
    <location>
        <begin position="130"/>
        <end position="153"/>
    </location>
</feature>
<evidence type="ECO:0000256" key="7">
    <source>
        <dbReference type="SAM" id="Phobius"/>
    </source>
</evidence>
<dbReference type="InterPro" id="IPR014371">
    <property type="entry name" value="Oat_ACAT_DAG_ARE"/>
</dbReference>
<comment type="subcellular location">
    <subcellularLocation>
        <location evidence="1">Endoplasmic reticulum membrane</location>
        <topology evidence="1">Multi-pass membrane protein</topology>
    </subcellularLocation>
</comment>
<dbReference type="RefSeq" id="XP_031420112.1">
    <property type="nucleotide sequence ID" value="XM_031564252.2"/>
</dbReference>
<feature type="transmembrane region" description="Helical" evidence="7">
    <location>
        <begin position="97"/>
        <end position="118"/>
    </location>
</feature>
<dbReference type="Proteomes" id="UP000515152">
    <property type="component" value="Chromosome 3"/>
</dbReference>
<sequence>MSVLKAYLRGQSLSQSEEEHTCAGTDSLSPLDMLCCHSVQDSLLSSNSRFTNYRGILNWIVILLMLTYAHLFLENFIQHGFLIDLKKALELLIGDNYWPYLYLILAANVFPMISVILEKSQEKGSLSSSLAYWLHIGNLAMLAAFPTSIILLYETSLSTGGALLSLFTYTILWLKLYSYQQVSSWYRESECTEEGMR</sequence>
<protein>
    <recommendedName>
        <fullName evidence="3">diacylglycerol O-acyltransferase</fullName>
        <ecNumber evidence="3">2.3.1.20</ecNumber>
    </recommendedName>
</protein>
<organism evidence="8 9">
    <name type="scientific">Clupea harengus</name>
    <name type="common">Atlantic herring</name>
    <dbReference type="NCBI Taxonomy" id="7950"/>
    <lineage>
        <taxon>Eukaryota</taxon>
        <taxon>Metazoa</taxon>
        <taxon>Chordata</taxon>
        <taxon>Craniata</taxon>
        <taxon>Vertebrata</taxon>
        <taxon>Euteleostomi</taxon>
        <taxon>Actinopterygii</taxon>
        <taxon>Neopterygii</taxon>
        <taxon>Teleostei</taxon>
        <taxon>Clupei</taxon>
        <taxon>Clupeiformes</taxon>
        <taxon>Clupeoidei</taxon>
        <taxon>Clupeidae</taxon>
        <taxon>Clupea</taxon>
    </lineage>
</organism>
<dbReference type="GO" id="GO:0005789">
    <property type="term" value="C:endoplasmic reticulum membrane"/>
    <property type="evidence" value="ECO:0007669"/>
    <property type="project" value="UniProtKB-SubCell"/>
</dbReference>
<dbReference type="PANTHER" id="PTHR10408:SF7">
    <property type="entry name" value="DIACYLGLYCEROL O-ACYLTRANSFERASE 1"/>
    <property type="match status" value="1"/>
</dbReference>
<keyword evidence="8" id="KW-1185">Reference proteome</keyword>
<evidence type="ECO:0000256" key="5">
    <source>
        <dbReference type="ARBA" id="ARBA00022824"/>
    </source>
</evidence>
<dbReference type="EC" id="2.3.1.20" evidence="3"/>
<dbReference type="PANTHER" id="PTHR10408">
    <property type="entry name" value="STEROL O-ACYLTRANSFERASE"/>
    <property type="match status" value="1"/>
</dbReference>
<keyword evidence="7" id="KW-0472">Membrane</keyword>
<evidence type="ECO:0000256" key="6">
    <source>
        <dbReference type="ARBA" id="ARBA00023315"/>
    </source>
</evidence>
<reference evidence="9" key="1">
    <citation type="submission" date="2025-08" db="UniProtKB">
        <authorList>
            <consortium name="RefSeq"/>
        </authorList>
    </citation>
    <scope>IDENTIFICATION</scope>
</reference>
<evidence type="ECO:0000256" key="4">
    <source>
        <dbReference type="ARBA" id="ARBA00022679"/>
    </source>
</evidence>
<evidence type="ECO:0000256" key="2">
    <source>
        <dbReference type="ARBA" id="ARBA00005189"/>
    </source>
</evidence>
<keyword evidence="5" id="KW-0256">Endoplasmic reticulum</keyword>
<comment type="pathway">
    <text evidence="2">Lipid metabolism.</text>
</comment>
<dbReference type="AlphaFoldDB" id="A0A6P8FAB1"/>
<evidence type="ECO:0000313" key="9">
    <source>
        <dbReference type="RefSeq" id="XP_031420112.1"/>
    </source>
</evidence>
<feature type="transmembrane region" description="Helical" evidence="7">
    <location>
        <begin position="56"/>
        <end position="77"/>
    </location>
</feature>
<feature type="transmembrane region" description="Helical" evidence="7">
    <location>
        <begin position="159"/>
        <end position="177"/>
    </location>
</feature>
<accession>A0A6P8FAB1</accession>
<dbReference type="GO" id="GO:0019432">
    <property type="term" value="P:triglyceride biosynthetic process"/>
    <property type="evidence" value="ECO:0007669"/>
    <property type="project" value="TreeGrafter"/>
</dbReference>
<evidence type="ECO:0000313" key="8">
    <source>
        <dbReference type="Proteomes" id="UP000515152"/>
    </source>
</evidence>